<keyword evidence="3" id="KW-1185">Reference proteome</keyword>
<keyword evidence="1" id="KW-0812">Transmembrane</keyword>
<feature type="transmembrane region" description="Helical" evidence="1">
    <location>
        <begin position="103"/>
        <end position="124"/>
    </location>
</feature>
<sequence>MKITEYCKHKLKIKGINSRYIIPIIAISVILLPFLLLLIDFLAINKLKFYLPNSIPALTNGIAFLLLLLNTVAAVANINRFLNSEEYLFLIAFPFSDRNFLQVTLFECGPLSLLLSIAASSFIVADYAIIPYKLIYGIIIGMYLFVFSFT</sequence>
<dbReference type="HOGENOM" id="CLU_1737346_0_0_9"/>
<reference evidence="2 3" key="2">
    <citation type="journal article" date="2012" name="Stand. Genomic Sci.">
        <title>Complete Genome Sequence of Clostridium clariflavum DSM 19732.</title>
        <authorList>
            <person name="Izquierdo J.A."/>
            <person name="Goodwin L."/>
            <person name="Davenport K.W."/>
            <person name="Teshima H."/>
            <person name="Bruce D."/>
            <person name="Detter C."/>
            <person name="Tapia R."/>
            <person name="Han S."/>
            <person name="Land M."/>
            <person name="Hauser L."/>
            <person name="Jeffries C.D."/>
            <person name="Han J."/>
            <person name="Pitluck S."/>
            <person name="Nolan M."/>
            <person name="Chen A."/>
            <person name="Huntemann M."/>
            <person name="Mavromatis K."/>
            <person name="Mikhailova N."/>
            <person name="Liolios K."/>
            <person name="Woyke T."/>
            <person name="Lynd L.R."/>
        </authorList>
    </citation>
    <scope>NUCLEOTIDE SEQUENCE [LARGE SCALE GENOMIC DNA]</scope>
    <source>
        <strain evidence="3">DSM 19732 / NBRC 101661 / EBR45</strain>
    </source>
</reference>
<keyword evidence="1" id="KW-0472">Membrane</keyword>
<proteinExistence type="predicted"/>
<gene>
    <name evidence="2" type="ordered locus">Clocl_0532</name>
</gene>
<dbReference type="Proteomes" id="UP000005435">
    <property type="component" value="Chromosome"/>
</dbReference>
<keyword evidence="1" id="KW-1133">Transmembrane helix</keyword>
<evidence type="ECO:0000313" key="3">
    <source>
        <dbReference type="Proteomes" id="UP000005435"/>
    </source>
</evidence>
<name>G8LT44_ACECE</name>
<dbReference type="AlphaFoldDB" id="G8LT44"/>
<dbReference type="KEGG" id="ccl:Clocl_0532"/>
<accession>G8LT44</accession>
<feature type="transmembrane region" description="Helical" evidence="1">
    <location>
        <begin position="20"/>
        <end position="42"/>
    </location>
</feature>
<evidence type="ECO:0000256" key="1">
    <source>
        <dbReference type="SAM" id="Phobius"/>
    </source>
</evidence>
<feature type="transmembrane region" description="Helical" evidence="1">
    <location>
        <begin position="130"/>
        <end position="149"/>
    </location>
</feature>
<reference evidence="3" key="1">
    <citation type="submission" date="2011-12" db="EMBL/GenBank/DDBJ databases">
        <title>Complete sequence of Clostridium clariflavum DSM 19732.</title>
        <authorList>
            <consortium name="US DOE Joint Genome Institute"/>
            <person name="Lucas S."/>
            <person name="Han J."/>
            <person name="Lapidus A."/>
            <person name="Cheng J.-F."/>
            <person name="Goodwin L."/>
            <person name="Pitluck S."/>
            <person name="Peters L."/>
            <person name="Teshima H."/>
            <person name="Detter J.C."/>
            <person name="Han C."/>
            <person name="Tapia R."/>
            <person name="Land M."/>
            <person name="Hauser L."/>
            <person name="Kyrpides N."/>
            <person name="Ivanova N."/>
            <person name="Pagani I."/>
            <person name="Kitzmiller T."/>
            <person name="Lynd L."/>
            <person name="Izquierdo J."/>
            <person name="Woyke T."/>
        </authorList>
    </citation>
    <scope>NUCLEOTIDE SEQUENCE [LARGE SCALE GENOMIC DNA]</scope>
    <source>
        <strain evidence="3">DSM 19732 / NBRC 101661 / EBR45</strain>
    </source>
</reference>
<feature type="transmembrane region" description="Helical" evidence="1">
    <location>
        <begin position="62"/>
        <end position="82"/>
    </location>
</feature>
<organism evidence="2 3">
    <name type="scientific">Acetivibrio clariflavus (strain DSM 19732 / NBRC 101661 / EBR45)</name>
    <name type="common">Clostridium clariflavum</name>
    <dbReference type="NCBI Taxonomy" id="720554"/>
    <lineage>
        <taxon>Bacteria</taxon>
        <taxon>Bacillati</taxon>
        <taxon>Bacillota</taxon>
        <taxon>Clostridia</taxon>
        <taxon>Eubacteriales</taxon>
        <taxon>Oscillospiraceae</taxon>
        <taxon>Acetivibrio</taxon>
    </lineage>
</organism>
<protein>
    <submittedName>
        <fullName evidence="2">Uncharacterized protein</fullName>
    </submittedName>
</protein>
<dbReference type="RefSeq" id="WP_014253880.1">
    <property type="nucleotide sequence ID" value="NC_016627.1"/>
</dbReference>
<dbReference type="EMBL" id="CP003065">
    <property type="protein sequence ID" value="AEV67248.1"/>
    <property type="molecule type" value="Genomic_DNA"/>
</dbReference>
<evidence type="ECO:0000313" key="2">
    <source>
        <dbReference type="EMBL" id="AEV67248.1"/>
    </source>
</evidence>